<proteinExistence type="predicted"/>
<gene>
    <name evidence="2" type="ORF">MUK42_15539</name>
</gene>
<evidence type="ECO:0000313" key="2">
    <source>
        <dbReference type="EMBL" id="URE25571.1"/>
    </source>
</evidence>
<reference evidence="2" key="1">
    <citation type="submission" date="2022-05" db="EMBL/GenBank/DDBJ databases">
        <title>The Musa troglodytarum L. genome provides insights into the mechanism of non-climacteric behaviour and enrichment of carotenoids.</title>
        <authorList>
            <person name="Wang J."/>
        </authorList>
    </citation>
    <scope>NUCLEOTIDE SEQUENCE</scope>
    <source>
        <tissue evidence="2">Leaf</tissue>
    </source>
</reference>
<keyword evidence="3" id="KW-1185">Reference proteome</keyword>
<dbReference type="EMBL" id="CP097510">
    <property type="protein sequence ID" value="URE25571.1"/>
    <property type="molecule type" value="Genomic_DNA"/>
</dbReference>
<accession>A0A9E7H156</accession>
<evidence type="ECO:0000313" key="3">
    <source>
        <dbReference type="Proteomes" id="UP001055439"/>
    </source>
</evidence>
<dbReference type="AlphaFoldDB" id="A0A9E7H156"/>
<dbReference type="Proteomes" id="UP001055439">
    <property type="component" value="Chromosome 8"/>
</dbReference>
<feature type="compositionally biased region" description="Basic residues" evidence="1">
    <location>
        <begin position="1"/>
        <end position="28"/>
    </location>
</feature>
<evidence type="ECO:0000256" key="1">
    <source>
        <dbReference type="SAM" id="MobiDB-lite"/>
    </source>
</evidence>
<name>A0A9E7H156_9LILI</name>
<sequence length="40" mass="4752">MFSYRNRKLGGTHAPFKNKKRPITKRSNCRGSPRLIHKLR</sequence>
<organism evidence="2 3">
    <name type="scientific">Musa troglodytarum</name>
    <name type="common">fe'i banana</name>
    <dbReference type="NCBI Taxonomy" id="320322"/>
    <lineage>
        <taxon>Eukaryota</taxon>
        <taxon>Viridiplantae</taxon>
        <taxon>Streptophyta</taxon>
        <taxon>Embryophyta</taxon>
        <taxon>Tracheophyta</taxon>
        <taxon>Spermatophyta</taxon>
        <taxon>Magnoliopsida</taxon>
        <taxon>Liliopsida</taxon>
        <taxon>Zingiberales</taxon>
        <taxon>Musaceae</taxon>
        <taxon>Musa</taxon>
    </lineage>
</organism>
<protein>
    <submittedName>
        <fullName evidence="2">Uncharacterized protein</fullName>
    </submittedName>
</protein>
<feature type="region of interest" description="Disordered" evidence="1">
    <location>
        <begin position="1"/>
        <end position="40"/>
    </location>
</feature>